<gene>
    <name evidence="2" type="ORF">SAMN05421773_11094</name>
</gene>
<sequence length="130" mass="14206">MTAPDPDKDLDAWISEHLARPEVAARMHDELLATLHADRNQPPEPPPATTMPMPEFPRFGVARYRCPRGCGWSHDEPTDPGPSALIPPADPRELGAMLTLNAEARSLAYQARVEAAIARHYAETHPGASP</sequence>
<organism evidence="2 3">
    <name type="scientific">Streptomyces aidingensis</name>
    <dbReference type="NCBI Taxonomy" id="910347"/>
    <lineage>
        <taxon>Bacteria</taxon>
        <taxon>Bacillati</taxon>
        <taxon>Actinomycetota</taxon>
        <taxon>Actinomycetes</taxon>
        <taxon>Kitasatosporales</taxon>
        <taxon>Streptomycetaceae</taxon>
        <taxon>Streptomyces</taxon>
    </lineage>
</organism>
<dbReference type="OrthoDB" id="4336415at2"/>
<reference evidence="2 3" key="1">
    <citation type="submission" date="2016-10" db="EMBL/GenBank/DDBJ databases">
        <authorList>
            <person name="de Groot N.N."/>
        </authorList>
    </citation>
    <scope>NUCLEOTIDE SEQUENCE [LARGE SCALE GENOMIC DNA]</scope>
    <source>
        <strain evidence="2 3">CGMCC 4.5739</strain>
    </source>
</reference>
<evidence type="ECO:0000313" key="2">
    <source>
        <dbReference type="EMBL" id="SFD14095.1"/>
    </source>
</evidence>
<accession>A0A1I1PWE2</accession>
<name>A0A1I1PWE2_9ACTN</name>
<proteinExistence type="predicted"/>
<dbReference type="Proteomes" id="UP000199207">
    <property type="component" value="Unassembled WGS sequence"/>
</dbReference>
<feature type="compositionally biased region" description="Basic and acidic residues" evidence="1">
    <location>
        <begin position="32"/>
        <end position="41"/>
    </location>
</feature>
<keyword evidence="3" id="KW-1185">Reference proteome</keyword>
<evidence type="ECO:0000313" key="3">
    <source>
        <dbReference type="Proteomes" id="UP000199207"/>
    </source>
</evidence>
<protein>
    <submittedName>
        <fullName evidence="2">Uncharacterized protein</fullName>
    </submittedName>
</protein>
<dbReference type="RefSeq" id="WP_093839935.1">
    <property type="nucleotide sequence ID" value="NZ_FOLM01000010.1"/>
</dbReference>
<dbReference type="EMBL" id="FOLM01000010">
    <property type="protein sequence ID" value="SFD14095.1"/>
    <property type="molecule type" value="Genomic_DNA"/>
</dbReference>
<evidence type="ECO:0000256" key="1">
    <source>
        <dbReference type="SAM" id="MobiDB-lite"/>
    </source>
</evidence>
<dbReference type="AlphaFoldDB" id="A0A1I1PWE2"/>
<dbReference type="STRING" id="910347.SAMN05421773_11094"/>
<feature type="region of interest" description="Disordered" evidence="1">
    <location>
        <begin position="32"/>
        <end position="55"/>
    </location>
</feature>